<dbReference type="Proteomes" id="UP001282474">
    <property type="component" value="Unassembled WGS sequence"/>
</dbReference>
<organism evidence="3 4">
    <name type="scientific">Streptomyces caniscabiei</name>
    <dbReference type="NCBI Taxonomy" id="2746961"/>
    <lineage>
        <taxon>Bacteria</taxon>
        <taxon>Bacillati</taxon>
        <taxon>Actinomycetota</taxon>
        <taxon>Actinomycetes</taxon>
        <taxon>Kitasatosporales</taxon>
        <taxon>Streptomycetaceae</taxon>
        <taxon>Streptomyces</taxon>
    </lineage>
</organism>
<evidence type="ECO:0000256" key="2">
    <source>
        <dbReference type="SAM" id="Phobius"/>
    </source>
</evidence>
<dbReference type="SUPFAM" id="SSF50156">
    <property type="entry name" value="PDZ domain-like"/>
    <property type="match status" value="1"/>
</dbReference>
<keyword evidence="2" id="KW-1133">Transmembrane helix</keyword>
<sequence>MEQTALRPKPMPGGESGGDRPPGITRRPHAAPRRARQRLITLLLALATCVALVLSGVGLATMGATVIGMSRLAELRERASHAPGAQGEQGAPDGPGSSAQPGSFARPDADGRAARDGVPKSSQGEGGSAASVIGAPTRPTLGVEAVDAPALPGSGAGGGGDGGGALVVGVHVPGPGHAAGLVRGDTVLALGGTRTGSASDLARAVTAARPGVALKLLVRHANGARQYLVAVPGVVT</sequence>
<dbReference type="InterPro" id="IPR036034">
    <property type="entry name" value="PDZ_sf"/>
</dbReference>
<protein>
    <submittedName>
        <fullName evidence="3">PDZ domain-containing protein</fullName>
    </submittedName>
</protein>
<evidence type="ECO:0000313" key="4">
    <source>
        <dbReference type="Proteomes" id="UP001282474"/>
    </source>
</evidence>
<keyword evidence="4" id="KW-1185">Reference proteome</keyword>
<accession>A0ABU4MML1</accession>
<gene>
    <name evidence="3" type="ORF">PV383_16155</name>
</gene>
<evidence type="ECO:0000256" key="1">
    <source>
        <dbReference type="SAM" id="MobiDB-lite"/>
    </source>
</evidence>
<keyword evidence="2" id="KW-0812">Transmembrane</keyword>
<evidence type="ECO:0000313" key="3">
    <source>
        <dbReference type="EMBL" id="MDX3038695.1"/>
    </source>
</evidence>
<comment type="caution">
    <text evidence="3">The sequence shown here is derived from an EMBL/GenBank/DDBJ whole genome shotgun (WGS) entry which is preliminary data.</text>
</comment>
<reference evidence="3 4" key="1">
    <citation type="journal article" date="2023" name="Microb. Genom.">
        <title>Mesoterricola silvestris gen. nov., sp. nov., Mesoterricola sediminis sp. nov., Geothrix oryzae sp. nov., Geothrix edaphica sp. nov., Geothrix rubra sp. nov., and Geothrix limicola sp. nov., six novel members of Acidobacteriota isolated from soils.</title>
        <authorList>
            <person name="Weisberg A.J."/>
            <person name="Pearce E."/>
            <person name="Kramer C.G."/>
            <person name="Chang J.H."/>
            <person name="Clarke C.R."/>
        </authorList>
    </citation>
    <scope>NUCLEOTIDE SEQUENCE [LARGE SCALE GENOMIC DNA]</scope>
    <source>
        <strain evidence="3 4">NE20-4-1</strain>
    </source>
</reference>
<name>A0ABU4MML1_9ACTN</name>
<feature type="transmembrane region" description="Helical" evidence="2">
    <location>
        <begin position="42"/>
        <end position="69"/>
    </location>
</feature>
<feature type="compositionally biased region" description="Basic and acidic residues" evidence="1">
    <location>
        <begin position="107"/>
        <end position="118"/>
    </location>
</feature>
<dbReference type="RefSeq" id="WP_093789625.1">
    <property type="nucleotide sequence ID" value="NZ_JABXWF010000003.1"/>
</dbReference>
<proteinExistence type="predicted"/>
<dbReference type="EMBL" id="JARAWJ010000010">
    <property type="protein sequence ID" value="MDX3038695.1"/>
    <property type="molecule type" value="Genomic_DNA"/>
</dbReference>
<keyword evidence="2" id="KW-0472">Membrane</keyword>
<dbReference type="Gene3D" id="2.30.42.10">
    <property type="match status" value="1"/>
</dbReference>
<feature type="region of interest" description="Disordered" evidence="1">
    <location>
        <begin position="77"/>
        <end position="135"/>
    </location>
</feature>
<feature type="region of interest" description="Disordered" evidence="1">
    <location>
        <begin position="1"/>
        <end position="32"/>
    </location>
</feature>